<evidence type="ECO:0000256" key="1">
    <source>
        <dbReference type="SAM" id="Phobius"/>
    </source>
</evidence>
<evidence type="ECO:0000313" key="3">
    <source>
        <dbReference type="RefSeq" id="XP_014678733.1"/>
    </source>
</evidence>
<keyword evidence="1" id="KW-0472">Membrane</keyword>
<name>A0ABM1F2R2_PRICU</name>
<accession>A0ABM1F2R2</accession>
<keyword evidence="1" id="KW-0812">Transmembrane</keyword>
<keyword evidence="2" id="KW-1185">Reference proteome</keyword>
<organism evidence="2 3">
    <name type="scientific">Priapulus caudatus</name>
    <name type="common">Priapulid worm</name>
    <dbReference type="NCBI Taxonomy" id="37621"/>
    <lineage>
        <taxon>Eukaryota</taxon>
        <taxon>Metazoa</taxon>
        <taxon>Ecdysozoa</taxon>
        <taxon>Scalidophora</taxon>
        <taxon>Priapulida</taxon>
        <taxon>Priapulimorpha</taxon>
        <taxon>Priapulimorphida</taxon>
        <taxon>Priapulidae</taxon>
        <taxon>Priapulus</taxon>
    </lineage>
</organism>
<protein>
    <submittedName>
        <fullName evidence="3">Uncharacterized protein LOC106818547</fullName>
    </submittedName>
</protein>
<feature type="transmembrane region" description="Helical" evidence="1">
    <location>
        <begin position="80"/>
        <end position="104"/>
    </location>
</feature>
<gene>
    <name evidence="3" type="primary">LOC106818547</name>
</gene>
<reference evidence="3" key="1">
    <citation type="submission" date="2025-08" db="UniProtKB">
        <authorList>
            <consortium name="RefSeq"/>
        </authorList>
    </citation>
    <scope>IDENTIFICATION</scope>
</reference>
<proteinExistence type="predicted"/>
<dbReference type="GeneID" id="106818547"/>
<keyword evidence="1" id="KW-1133">Transmembrane helix</keyword>
<sequence length="120" mass="13464">MTYNCHLFIAYFSQCHAGSNYRRRKRDVQSDSSATAALEKLSVTGEIRVRPQAEKNKLAEPSKALLGDARATDVCVSVTAFSLAMTLFVCVAALSFIMAAWSCIRRGRRENKQEEDDRKQ</sequence>
<dbReference type="Proteomes" id="UP000695022">
    <property type="component" value="Unplaced"/>
</dbReference>
<dbReference type="RefSeq" id="XP_014678733.1">
    <property type="nucleotide sequence ID" value="XM_014823247.1"/>
</dbReference>
<evidence type="ECO:0000313" key="2">
    <source>
        <dbReference type="Proteomes" id="UP000695022"/>
    </source>
</evidence>